<reference evidence="3 4" key="2">
    <citation type="journal article" date="2012" name="PLoS ONE">
        <title>An ancient pathway combining carbon dioxide fixation with the generation and utilization of a sodium ion gradient for ATP synthesis.</title>
        <authorList>
            <person name="Poehlein A."/>
            <person name="Schmidt S."/>
            <person name="Kaster A.K."/>
            <person name="Goenrich M."/>
            <person name="Vollmers J."/>
            <person name="Thurmer A."/>
            <person name="Bertsch J."/>
            <person name="Schuchmann K."/>
            <person name="Voigt B."/>
            <person name="Hecker M."/>
            <person name="Daniel R."/>
            <person name="Thauer R.K."/>
            <person name="Gottschalk G."/>
            <person name="Muller V."/>
        </authorList>
    </citation>
    <scope>NUCLEOTIDE SEQUENCE [LARGE SCALE GENOMIC DNA]</scope>
    <source>
        <strain evidence="4">ATCC 29683 / DSM 1030 / JCM 2381 / KCTC 1655 / WB1</strain>
    </source>
</reference>
<accession>H6LFH7</accession>
<keyword evidence="4" id="KW-1185">Reference proteome</keyword>
<dbReference type="GO" id="GO:0016787">
    <property type="term" value="F:hydrolase activity"/>
    <property type="evidence" value="ECO:0007669"/>
    <property type="project" value="UniProtKB-KW"/>
</dbReference>
<dbReference type="InterPro" id="IPR025877">
    <property type="entry name" value="MobA-like_NTP_Trfase"/>
</dbReference>
<protein>
    <submittedName>
        <fullName evidence="3">Putative metal dependent phosphohydrolase, MobA-like protein</fullName>
    </submittedName>
</protein>
<evidence type="ECO:0000259" key="1">
    <source>
        <dbReference type="Pfam" id="PF01966"/>
    </source>
</evidence>
<dbReference type="EMBL" id="CP002987">
    <property type="protein sequence ID" value="AFA49464.1"/>
    <property type="molecule type" value="Genomic_DNA"/>
</dbReference>
<reference evidence="4" key="1">
    <citation type="submission" date="2011-07" db="EMBL/GenBank/DDBJ databases">
        <title>Complete genome sequence of Acetobacterium woodii.</title>
        <authorList>
            <person name="Poehlein A."/>
            <person name="Schmidt S."/>
            <person name="Kaster A.-K."/>
            <person name="Goenrich M."/>
            <person name="Vollmers J."/>
            <person name="Thuermer A."/>
            <person name="Gottschalk G."/>
            <person name="Thauer R.K."/>
            <person name="Daniel R."/>
            <person name="Mueller V."/>
        </authorList>
    </citation>
    <scope>NUCLEOTIDE SEQUENCE [LARGE SCALE GENOMIC DNA]</scope>
    <source>
        <strain evidence="4">ATCC 29683 / DSM 1030 / JCM 2381 / KCTC 1655 / WB1</strain>
    </source>
</reference>
<keyword evidence="3" id="KW-0378">Hydrolase</keyword>
<dbReference type="InterPro" id="IPR003607">
    <property type="entry name" value="HD/PDEase_dom"/>
</dbReference>
<feature type="domain" description="MobA-like NTP transferase" evidence="2">
    <location>
        <begin position="8"/>
        <end position="167"/>
    </location>
</feature>
<evidence type="ECO:0000313" key="4">
    <source>
        <dbReference type="Proteomes" id="UP000007177"/>
    </source>
</evidence>
<dbReference type="GO" id="GO:0016779">
    <property type="term" value="F:nucleotidyltransferase activity"/>
    <property type="evidence" value="ECO:0007669"/>
    <property type="project" value="UniProtKB-ARBA"/>
</dbReference>
<dbReference type="NCBIfam" id="NF045665">
    <property type="entry name" value="NTPtran_DVU1551"/>
    <property type="match status" value="1"/>
</dbReference>
<organism evidence="3 4">
    <name type="scientific">Acetobacterium woodii (strain ATCC 29683 / DSM 1030 / JCM 2381 / KCTC 1655 / WB1)</name>
    <dbReference type="NCBI Taxonomy" id="931626"/>
    <lineage>
        <taxon>Bacteria</taxon>
        <taxon>Bacillati</taxon>
        <taxon>Bacillota</taxon>
        <taxon>Clostridia</taxon>
        <taxon>Eubacteriales</taxon>
        <taxon>Eubacteriaceae</taxon>
        <taxon>Acetobacterium</taxon>
    </lineage>
</organism>
<dbReference type="CDD" id="cd04182">
    <property type="entry name" value="GT_2_like_f"/>
    <property type="match status" value="1"/>
</dbReference>
<dbReference type="RefSeq" id="WP_014357062.1">
    <property type="nucleotide sequence ID" value="NC_016894.1"/>
</dbReference>
<dbReference type="SUPFAM" id="SSF53448">
    <property type="entry name" value="Nucleotide-diphospho-sugar transferases"/>
    <property type="match status" value="1"/>
</dbReference>
<dbReference type="SUPFAM" id="SSF109604">
    <property type="entry name" value="HD-domain/PDEase-like"/>
    <property type="match status" value="1"/>
</dbReference>
<dbReference type="Pfam" id="PF01966">
    <property type="entry name" value="HD"/>
    <property type="match status" value="1"/>
</dbReference>
<dbReference type="Gene3D" id="1.10.3210.10">
    <property type="entry name" value="Hypothetical protein af1432"/>
    <property type="match status" value="1"/>
</dbReference>
<dbReference type="OrthoDB" id="9781415at2"/>
<dbReference type="PANTHER" id="PTHR43777:SF1">
    <property type="entry name" value="MOLYBDENUM COFACTOR CYTIDYLYLTRANSFERASE"/>
    <property type="match status" value="1"/>
</dbReference>
<feature type="domain" description="HD" evidence="1">
    <location>
        <begin position="223"/>
        <end position="312"/>
    </location>
</feature>
<gene>
    <name evidence="3" type="ordered locus">Awo_c27110</name>
</gene>
<dbReference type="KEGG" id="awo:Awo_c27110"/>
<sequence length="364" mass="40943">MKSKKIAAIIIAAGYSSRMDGFKPLLEFESETALEKVVKAHQQAGIEEIIVVLGYRAEVLMPYVKKAAITAVINENYDQGMYTSIIKGISQLSEDVDGFFIHPVDIPLVKTQSLKKLRDFFEKTDKGIVYPCFFDKRGHPPLIDSRYKNVIIDNKEDGGLKKLLGNYQNDAINLPLADEAILMDMDTRLDYQKLLVYSSRKAPNLRECEALLDIFQVSEQIRKHSRAVRDVALALAGLLIEQGISIDSASLEAAALLHDICRSEKNHPEKGAMVLTDLGYPKIGNLILTHMDITVNDEQPITESEILYLSDKMVKEDQPMPLNCRKSEVLKVHQEQPEILKKINNRYQNAEMIAQKIETISGKG</sequence>
<evidence type="ECO:0000259" key="2">
    <source>
        <dbReference type="Pfam" id="PF12804"/>
    </source>
</evidence>
<dbReference type="InterPro" id="IPR029044">
    <property type="entry name" value="Nucleotide-diphossugar_trans"/>
</dbReference>
<name>H6LFH7_ACEWD</name>
<dbReference type="PANTHER" id="PTHR43777">
    <property type="entry name" value="MOLYBDENUM COFACTOR CYTIDYLYLTRANSFERASE"/>
    <property type="match status" value="1"/>
</dbReference>
<dbReference type="Proteomes" id="UP000007177">
    <property type="component" value="Chromosome"/>
</dbReference>
<proteinExistence type="predicted"/>
<evidence type="ECO:0000313" key="3">
    <source>
        <dbReference type="EMBL" id="AFA49464.1"/>
    </source>
</evidence>
<dbReference type="CDD" id="cd00077">
    <property type="entry name" value="HDc"/>
    <property type="match status" value="1"/>
</dbReference>
<dbReference type="STRING" id="931626.Awo_c27110"/>
<dbReference type="eggNOG" id="COG2068">
    <property type="taxonomic scope" value="Bacteria"/>
</dbReference>
<dbReference type="HOGENOM" id="CLU_040526_0_0_9"/>
<dbReference type="Gene3D" id="3.90.550.10">
    <property type="entry name" value="Spore Coat Polysaccharide Biosynthesis Protein SpsA, Chain A"/>
    <property type="match status" value="1"/>
</dbReference>
<dbReference type="InterPro" id="IPR054703">
    <property type="entry name" value="Mop-rel"/>
</dbReference>
<dbReference type="Pfam" id="PF12804">
    <property type="entry name" value="NTP_transf_3"/>
    <property type="match status" value="1"/>
</dbReference>
<dbReference type="AlphaFoldDB" id="H6LFH7"/>
<dbReference type="InterPro" id="IPR006674">
    <property type="entry name" value="HD_domain"/>
</dbReference>